<keyword evidence="3" id="KW-1185">Reference proteome</keyword>
<protein>
    <submittedName>
        <fullName evidence="2">Uncharacterized protein</fullName>
    </submittedName>
</protein>
<organism evidence="2 3">
    <name type="scientific">Riccia fluitans</name>
    <dbReference type="NCBI Taxonomy" id="41844"/>
    <lineage>
        <taxon>Eukaryota</taxon>
        <taxon>Viridiplantae</taxon>
        <taxon>Streptophyta</taxon>
        <taxon>Embryophyta</taxon>
        <taxon>Marchantiophyta</taxon>
        <taxon>Marchantiopsida</taxon>
        <taxon>Marchantiidae</taxon>
        <taxon>Marchantiales</taxon>
        <taxon>Ricciaceae</taxon>
        <taxon>Riccia</taxon>
    </lineage>
</organism>
<feature type="region of interest" description="Disordered" evidence="1">
    <location>
        <begin position="1"/>
        <end position="48"/>
    </location>
</feature>
<feature type="compositionally biased region" description="Acidic residues" evidence="1">
    <location>
        <begin position="98"/>
        <end position="108"/>
    </location>
</feature>
<sequence length="122" mass="13959">MSTSRGKRHVRRNRTLASKGNQLKPWEAPKKEGKTRRRNHHKDANHKRCNQTTLNNVAGSTQADKTTYSIAANDVEIKTKAGYWLEGARSRCQRIEEPTDETSTDEDAPWAQGWKRIADVEE</sequence>
<comment type="caution">
    <text evidence="2">The sequence shown here is derived from an EMBL/GenBank/DDBJ whole genome shotgun (WGS) entry which is preliminary data.</text>
</comment>
<evidence type="ECO:0000313" key="3">
    <source>
        <dbReference type="Proteomes" id="UP001605036"/>
    </source>
</evidence>
<dbReference type="EMBL" id="JBHFFA010000006">
    <property type="protein sequence ID" value="KAL2620501.1"/>
    <property type="molecule type" value="Genomic_DNA"/>
</dbReference>
<gene>
    <name evidence="2" type="ORF">R1flu_000706</name>
</gene>
<evidence type="ECO:0000256" key="1">
    <source>
        <dbReference type="SAM" id="MobiDB-lite"/>
    </source>
</evidence>
<dbReference type="Proteomes" id="UP001605036">
    <property type="component" value="Unassembled WGS sequence"/>
</dbReference>
<proteinExistence type="predicted"/>
<dbReference type="AlphaFoldDB" id="A0ABD1Y175"/>
<accession>A0ABD1Y175</accession>
<evidence type="ECO:0000313" key="2">
    <source>
        <dbReference type="EMBL" id="KAL2620501.1"/>
    </source>
</evidence>
<name>A0ABD1Y175_9MARC</name>
<reference evidence="2 3" key="1">
    <citation type="submission" date="2024-09" db="EMBL/GenBank/DDBJ databases">
        <title>Chromosome-scale assembly of Riccia fluitans.</title>
        <authorList>
            <person name="Paukszto L."/>
            <person name="Sawicki J."/>
            <person name="Karawczyk K."/>
            <person name="Piernik-Szablinska J."/>
            <person name="Szczecinska M."/>
            <person name="Mazdziarz M."/>
        </authorList>
    </citation>
    <scope>NUCLEOTIDE SEQUENCE [LARGE SCALE GENOMIC DNA]</scope>
    <source>
        <strain evidence="2">Rf_01</strain>
        <tissue evidence="2">Aerial parts of the thallus</tissue>
    </source>
</reference>
<feature type="compositionally biased region" description="Basic residues" evidence="1">
    <location>
        <begin position="33"/>
        <end position="48"/>
    </location>
</feature>
<feature type="compositionally biased region" description="Basic residues" evidence="1">
    <location>
        <begin position="1"/>
        <end position="14"/>
    </location>
</feature>
<feature type="region of interest" description="Disordered" evidence="1">
    <location>
        <begin position="95"/>
        <end position="122"/>
    </location>
</feature>